<evidence type="ECO:0000313" key="2">
    <source>
        <dbReference type="Proteomes" id="UP000189911"/>
    </source>
</evidence>
<dbReference type="Pfam" id="PF17119">
    <property type="entry name" value="MMU163"/>
    <property type="match status" value="1"/>
</dbReference>
<proteinExistence type="predicted"/>
<protein>
    <submittedName>
        <fullName evidence="1">LANO_0D09846g1_1</fullName>
    </submittedName>
</protein>
<gene>
    <name evidence="1" type="ORF">LANO_0D09846G</name>
</gene>
<evidence type="ECO:0000313" key="1">
    <source>
        <dbReference type="EMBL" id="SCU90758.1"/>
    </source>
</evidence>
<name>A0A1G4JJQ6_9SACH</name>
<reference evidence="2" key="1">
    <citation type="submission" date="2016-03" db="EMBL/GenBank/DDBJ databases">
        <authorList>
            <person name="Devillers Hugo."/>
        </authorList>
    </citation>
    <scope>NUCLEOTIDE SEQUENCE [LARGE SCALE GENOMIC DNA]</scope>
</reference>
<dbReference type="InterPro" id="IPR031342">
    <property type="entry name" value="Mug163-like"/>
</dbReference>
<keyword evidence="2" id="KW-1185">Reference proteome</keyword>
<dbReference type="OrthoDB" id="5329385at2759"/>
<dbReference type="Proteomes" id="UP000189911">
    <property type="component" value="Chromosome D"/>
</dbReference>
<dbReference type="AlphaFoldDB" id="A0A1G4JJQ6"/>
<sequence>MRPFSKRICRLPIQRLLYNDSQATKVANLGAMTEYLSSEAVPHMLSRTIKTEKLDPQIKLRLLPTQHPYLPSIQGPTKYKHSITAIGLIIRSFVLHGNAILHVTGVETITGVSKSQRYNTITGNDKIVIHWHSCDADGYYHANSGNSTSQANLLFSNAKDNINLKRETDSLPYGDLLQYIMNPSLGLSRDTINEQTKSLDDYRQQEGNSRSIHGYFIFELNCDNTKILVHTIDNVEMLDKPKKQETGALAC</sequence>
<accession>A0A1G4JJQ6</accession>
<dbReference type="EMBL" id="LT598448">
    <property type="protein sequence ID" value="SCU90758.1"/>
    <property type="molecule type" value="Genomic_DNA"/>
</dbReference>
<organism evidence="1 2">
    <name type="scientific">Lachancea nothofagi CBS 11611</name>
    <dbReference type="NCBI Taxonomy" id="1266666"/>
    <lineage>
        <taxon>Eukaryota</taxon>
        <taxon>Fungi</taxon>
        <taxon>Dikarya</taxon>
        <taxon>Ascomycota</taxon>
        <taxon>Saccharomycotina</taxon>
        <taxon>Saccharomycetes</taxon>
        <taxon>Saccharomycetales</taxon>
        <taxon>Saccharomycetaceae</taxon>
        <taxon>Lachancea</taxon>
    </lineage>
</organism>